<organism evidence="1 2">
    <name type="scientific">Ilex paraguariensis</name>
    <name type="common">yerba mate</name>
    <dbReference type="NCBI Taxonomy" id="185542"/>
    <lineage>
        <taxon>Eukaryota</taxon>
        <taxon>Viridiplantae</taxon>
        <taxon>Streptophyta</taxon>
        <taxon>Embryophyta</taxon>
        <taxon>Tracheophyta</taxon>
        <taxon>Spermatophyta</taxon>
        <taxon>Magnoliopsida</taxon>
        <taxon>eudicotyledons</taxon>
        <taxon>Gunneridae</taxon>
        <taxon>Pentapetalae</taxon>
        <taxon>asterids</taxon>
        <taxon>campanulids</taxon>
        <taxon>Aquifoliales</taxon>
        <taxon>Aquifoliaceae</taxon>
        <taxon>Ilex</taxon>
    </lineage>
</organism>
<sequence length="103" mass="12097">MLPDSNGDANRRFELHESFFHSRRHENYACTCQKVLSALARSVSIVPHVSLVSFANSPLRRKYRKSMYFDCSITECINMLQNLLIKILFMKPNIFKIFYQMTS</sequence>
<proteinExistence type="predicted"/>
<protein>
    <submittedName>
        <fullName evidence="1">Uncharacterized protein</fullName>
    </submittedName>
</protein>
<reference evidence="1 2" key="1">
    <citation type="submission" date="2024-02" db="EMBL/GenBank/DDBJ databases">
        <authorList>
            <person name="Vignale AGUSTIN F."/>
            <person name="Sosa J E."/>
            <person name="Modenutti C."/>
        </authorList>
    </citation>
    <scope>NUCLEOTIDE SEQUENCE [LARGE SCALE GENOMIC DNA]</scope>
</reference>
<keyword evidence="2" id="KW-1185">Reference proteome</keyword>
<gene>
    <name evidence="1" type="ORF">ILEXP_LOCUS17931</name>
</gene>
<accession>A0ABC8S0Q3</accession>
<dbReference type="AlphaFoldDB" id="A0ABC8S0Q3"/>
<dbReference type="EMBL" id="CAUOFW020001947">
    <property type="protein sequence ID" value="CAK9149846.1"/>
    <property type="molecule type" value="Genomic_DNA"/>
</dbReference>
<comment type="caution">
    <text evidence="1">The sequence shown here is derived from an EMBL/GenBank/DDBJ whole genome shotgun (WGS) entry which is preliminary data.</text>
</comment>
<name>A0ABC8S0Q3_9AQUA</name>
<evidence type="ECO:0000313" key="1">
    <source>
        <dbReference type="EMBL" id="CAK9149846.1"/>
    </source>
</evidence>
<evidence type="ECO:0000313" key="2">
    <source>
        <dbReference type="Proteomes" id="UP001642360"/>
    </source>
</evidence>
<dbReference type="Proteomes" id="UP001642360">
    <property type="component" value="Unassembled WGS sequence"/>
</dbReference>